<organism evidence="4 5">
    <name type="scientific">Pocillopora damicornis</name>
    <name type="common">Cauliflower coral</name>
    <name type="synonym">Millepora damicornis</name>
    <dbReference type="NCBI Taxonomy" id="46731"/>
    <lineage>
        <taxon>Eukaryota</taxon>
        <taxon>Metazoa</taxon>
        <taxon>Cnidaria</taxon>
        <taxon>Anthozoa</taxon>
        <taxon>Hexacorallia</taxon>
        <taxon>Scleractinia</taxon>
        <taxon>Astrocoeniina</taxon>
        <taxon>Pocilloporidae</taxon>
        <taxon>Pocillopora</taxon>
    </lineage>
</organism>
<feature type="compositionally biased region" description="Polar residues" evidence="2">
    <location>
        <begin position="423"/>
        <end position="432"/>
    </location>
</feature>
<feature type="compositionally biased region" description="Basic residues" evidence="2">
    <location>
        <begin position="289"/>
        <end position="300"/>
    </location>
</feature>
<dbReference type="InterPro" id="IPR009071">
    <property type="entry name" value="HMG_box_dom"/>
</dbReference>
<dbReference type="PANTHER" id="PTHR46584:SF1">
    <property type="entry name" value="HMG DOMAIN-CONTAINING PROTEIN 4"/>
    <property type="match status" value="1"/>
</dbReference>
<dbReference type="STRING" id="46731.A0A3M6U2W6"/>
<dbReference type="Gene3D" id="1.10.30.10">
    <property type="entry name" value="High mobility group box domain"/>
    <property type="match status" value="1"/>
</dbReference>
<dbReference type="PROSITE" id="PS50118">
    <property type="entry name" value="HMG_BOX_2"/>
    <property type="match status" value="1"/>
</dbReference>
<accession>A0A3M6U2W6</accession>
<keyword evidence="5" id="KW-1185">Reference proteome</keyword>
<feature type="compositionally biased region" description="Basic and acidic residues" evidence="2">
    <location>
        <begin position="210"/>
        <end position="221"/>
    </location>
</feature>
<feature type="compositionally biased region" description="Basic residues" evidence="2">
    <location>
        <begin position="492"/>
        <end position="504"/>
    </location>
</feature>
<dbReference type="SMART" id="SM00398">
    <property type="entry name" value="HMG"/>
    <property type="match status" value="1"/>
</dbReference>
<feature type="compositionally biased region" description="Polar residues" evidence="2">
    <location>
        <begin position="727"/>
        <end position="742"/>
    </location>
</feature>
<evidence type="ECO:0000313" key="4">
    <source>
        <dbReference type="EMBL" id="RMX47926.1"/>
    </source>
</evidence>
<feature type="region of interest" description="Disordered" evidence="2">
    <location>
        <begin position="727"/>
        <end position="836"/>
    </location>
</feature>
<dbReference type="SUPFAM" id="SSF47095">
    <property type="entry name" value="HMG-box"/>
    <property type="match status" value="1"/>
</dbReference>
<dbReference type="OrthoDB" id="4777606at2759"/>
<dbReference type="CDD" id="cd00084">
    <property type="entry name" value="HMG-box_SF"/>
    <property type="match status" value="1"/>
</dbReference>
<evidence type="ECO:0000256" key="1">
    <source>
        <dbReference type="PROSITE-ProRule" id="PRU00267"/>
    </source>
</evidence>
<feature type="non-terminal residue" evidence="4">
    <location>
        <position position="1"/>
    </location>
</feature>
<feature type="compositionally biased region" description="Basic and acidic residues" evidence="2">
    <location>
        <begin position="334"/>
        <end position="343"/>
    </location>
</feature>
<feature type="DNA-binding region" description="HMG box" evidence="1">
    <location>
        <begin position="838"/>
        <end position="896"/>
    </location>
</feature>
<dbReference type="EMBL" id="RCHS01002320">
    <property type="protein sequence ID" value="RMX47926.1"/>
    <property type="molecule type" value="Genomic_DNA"/>
</dbReference>
<reference evidence="4 5" key="1">
    <citation type="journal article" date="2018" name="Sci. Rep.">
        <title>Comparative analysis of the Pocillopora damicornis genome highlights role of immune system in coral evolution.</title>
        <authorList>
            <person name="Cunning R."/>
            <person name="Bay R.A."/>
            <person name="Gillette P."/>
            <person name="Baker A.C."/>
            <person name="Traylor-Knowles N."/>
        </authorList>
    </citation>
    <scope>NUCLEOTIDE SEQUENCE [LARGE SCALE GENOMIC DNA]</scope>
    <source>
        <strain evidence="4">RSMAS</strain>
        <tissue evidence="4">Whole animal</tissue>
    </source>
</reference>
<gene>
    <name evidence="4" type="ORF">pdam_00005351</name>
</gene>
<feature type="compositionally biased region" description="Polar residues" evidence="2">
    <location>
        <begin position="388"/>
        <end position="411"/>
    </location>
</feature>
<protein>
    <recommendedName>
        <fullName evidence="3">HMG box domain-containing protein</fullName>
    </recommendedName>
</protein>
<feature type="compositionally biased region" description="Basic and acidic residues" evidence="2">
    <location>
        <begin position="617"/>
        <end position="643"/>
    </location>
</feature>
<dbReference type="GO" id="GO:0005634">
    <property type="term" value="C:nucleus"/>
    <property type="evidence" value="ECO:0007669"/>
    <property type="project" value="UniProtKB-UniRule"/>
</dbReference>
<feature type="compositionally biased region" description="Basic and acidic residues" evidence="2">
    <location>
        <begin position="434"/>
        <end position="448"/>
    </location>
</feature>
<feature type="compositionally biased region" description="Basic and acidic residues" evidence="2">
    <location>
        <begin position="301"/>
        <end position="320"/>
    </location>
</feature>
<dbReference type="Pfam" id="PF00505">
    <property type="entry name" value="HMG_box"/>
    <property type="match status" value="1"/>
</dbReference>
<feature type="domain" description="HMG box" evidence="3">
    <location>
        <begin position="838"/>
        <end position="896"/>
    </location>
</feature>
<feature type="compositionally biased region" description="Basic residues" evidence="2">
    <location>
        <begin position="600"/>
        <end position="616"/>
    </location>
</feature>
<feature type="compositionally biased region" description="Polar residues" evidence="2">
    <location>
        <begin position="72"/>
        <end position="86"/>
    </location>
</feature>
<proteinExistence type="predicted"/>
<dbReference type="InterPro" id="IPR036910">
    <property type="entry name" value="HMG_box_dom_sf"/>
</dbReference>
<feature type="compositionally biased region" description="Polar residues" evidence="2">
    <location>
        <begin position="576"/>
        <end position="592"/>
    </location>
</feature>
<name>A0A3M6U2W6_POCDA</name>
<dbReference type="InterPro" id="IPR042477">
    <property type="entry name" value="HMGXB4"/>
</dbReference>
<evidence type="ECO:0000256" key="2">
    <source>
        <dbReference type="SAM" id="MobiDB-lite"/>
    </source>
</evidence>
<dbReference type="PANTHER" id="PTHR46584">
    <property type="entry name" value="HMG DOMAIN-CONTAINING PROTEIN 4"/>
    <property type="match status" value="1"/>
</dbReference>
<dbReference type="GO" id="GO:0003677">
    <property type="term" value="F:DNA binding"/>
    <property type="evidence" value="ECO:0007669"/>
    <property type="project" value="UniProtKB-UniRule"/>
</dbReference>
<dbReference type="AlphaFoldDB" id="A0A3M6U2W6"/>
<dbReference type="Proteomes" id="UP000275408">
    <property type="component" value="Unassembled WGS sequence"/>
</dbReference>
<feature type="compositionally biased region" description="Basic residues" evidence="2">
    <location>
        <begin position="656"/>
        <end position="675"/>
    </location>
</feature>
<comment type="caution">
    <text evidence="4">The sequence shown here is derived from an EMBL/GenBank/DDBJ whole genome shotgun (WGS) entry which is preliminary data.</text>
</comment>
<feature type="compositionally biased region" description="Basic and acidic residues" evidence="2">
    <location>
        <begin position="772"/>
        <end position="795"/>
    </location>
</feature>
<feature type="compositionally biased region" description="Basic and acidic residues" evidence="2">
    <location>
        <begin position="478"/>
        <end position="491"/>
    </location>
</feature>
<feature type="region of interest" description="Disordered" evidence="2">
    <location>
        <begin position="521"/>
        <end position="714"/>
    </location>
</feature>
<feature type="region of interest" description="Disordered" evidence="2">
    <location>
        <begin position="210"/>
        <end position="508"/>
    </location>
</feature>
<feature type="compositionally biased region" description="Polar residues" evidence="2">
    <location>
        <begin position="131"/>
        <end position="148"/>
    </location>
</feature>
<evidence type="ECO:0000259" key="3">
    <source>
        <dbReference type="PROSITE" id="PS50118"/>
    </source>
</evidence>
<sequence length="996" mass="111422">GPRFLTTNSDKHGGLEILLSFLCLRCILPHQVDWKTFDPMSHRKTTKRRRELAGDDDFSPSFFPQKKRSKSQEQNTQTNERLQDNLSMEETETGVRRSSRTPKPKVFDDEETAVISRSPDVTLSPKPSDFEITQSVASQPSNKSKLTSPTDDAPIAKKPKKISSSATFDEGHKRETRRSYQSYLKEIETDTEVFKDAIVKVVEDRTPKLTENIQKDKKETGSSKTRIKKETQADFSPKVRTSSRTPVPKRIFSLLEEGEKEEKKPEVSVIPEDTIEPVHIPSTSPKMRVSSRAHLPKKSFHLLEKDDVRETKQDVIENSRTRTPKVQGSKKSKSKEGRNDQELLRNTPENSDEPSPKIRISSRGHMPKRTFSLLEGDEDDKNIEENRNQSPNTLRDDNGMSQTLTEFQITTVDLKEPKRRRSSSNQQLNKPKSSPKEEVNLFPDRESEVSLSTADKLDVSKSISVSIQESGEVYVGRKKSEYSKDDQDRGKMNKRKGKPVKKKIMQSEEVQMATLTAFKVRAESDHCTGEETSSTPKPAKPKSTPKVKQADKSSTKKGSSVGKGVMKEDGVENKLGFSQSDIVTSDDNSASDLNAGASNVKRKGKIMKSSKQKASKHKDTVSEELEKVKSNHDSEDKGHEHIILKLQLPQSEDGTKHKKHHHHHHHHHKHKQASRNHKDGSPKTSHHKKPAAKLHPDGSQTAPASEKNKKKISIKFKGLSNSNVEMVSNALEQSSNTVNLPEQSKEGNKKKKKQKLPSSQNEKHLASPSQTESEHVKLVIKKEKIPTSSKSDEVKKKKNTKPTTLAVDHQKKKGSSKTESKKETSASTSAKRIKSPQKPKVVTSYLLFCKQQRKRIAEENPGLEFTEISKKVGIAWNNLKDDEKECWRKKAEEVKKSLGLSSPNAVSVPKEGQAEPIDLAAHLQLLGESLCTVGACLRVQDPGEVHGSLSVLLDSALCAISPLLFLTSQIPEMDGCSKKTQTEVLDNLAYVMPGLG</sequence>
<feature type="region of interest" description="Disordered" evidence="2">
    <location>
        <begin position="45"/>
        <end position="176"/>
    </location>
</feature>
<evidence type="ECO:0000313" key="5">
    <source>
        <dbReference type="Proteomes" id="UP000275408"/>
    </source>
</evidence>
<keyword evidence="1" id="KW-0539">Nucleus</keyword>
<keyword evidence="1" id="KW-0238">DNA-binding</keyword>